<feature type="region of interest" description="Disordered" evidence="1">
    <location>
        <begin position="57"/>
        <end position="108"/>
    </location>
</feature>
<gene>
    <name evidence="2" type="ORF">RON39_10605</name>
</gene>
<reference evidence="2" key="1">
    <citation type="submission" date="2023-08" db="EMBL/GenBank/DDBJ databases">
        <title>Lactobacillus from the Female Urinary Tract.</title>
        <authorList>
            <person name="Stegman N."/>
            <person name="Jackson B."/>
            <person name="Steiling M."/>
            <person name="Sedano C."/>
            <person name="Wolfe A."/>
            <person name="Putonti C."/>
        </authorList>
    </citation>
    <scope>NUCLEOTIDE SEQUENCE</scope>
    <source>
        <strain evidence="2">UMB5661</strain>
    </source>
</reference>
<evidence type="ECO:0008006" key="4">
    <source>
        <dbReference type="Google" id="ProtNLM"/>
    </source>
</evidence>
<name>A0AAW8WLJ9_9LACO</name>
<dbReference type="EMBL" id="JAVTXN010000084">
    <property type="protein sequence ID" value="MDT9610540.1"/>
    <property type="molecule type" value="Genomic_DNA"/>
</dbReference>
<proteinExistence type="predicted"/>
<feature type="compositionally biased region" description="Basic residues" evidence="1">
    <location>
        <begin position="90"/>
        <end position="101"/>
    </location>
</feature>
<organism evidence="2 3">
    <name type="scientific">Lactobacillus crispatus</name>
    <dbReference type="NCBI Taxonomy" id="47770"/>
    <lineage>
        <taxon>Bacteria</taxon>
        <taxon>Bacillati</taxon>
        <taxon>Bacillota</taxon>
        <taxon>Bacilli</taxon>
        <taxon>Lactobacillales</taxon>
        <taxon>Lactobacillaceae</taxon>
        <taxon>Lactobacillus</taxon>
    </lineage>
</organism>
<evidence type="ECO:0000256" key="1">
    <source>
        <dbReference type="SAM" id="MobiDB-lite"/>
    </source>
</evidence>
<protein>
    <recommendedName>
        <fullName evidence="4">Transposase</fullName>
    </recommendedName>
</protein>
<sequence length="136" mass="15723">MINLITGRKGSHSNTAINDVIFDKDKRAMITSVDKRREALMKDNSILKSVMNFAQRQVSRNNESTEKIHNSKVTKQSNSYKHTSVSTRKVMARRAKLKSKTRTISENEDKQKFNVPELPCIGQGQRDILYRSFHFH</sequence>
<accession>A0AAW8WLJ9</accession>
<feature type="compositionally biased region" description="Polar residues" evidence="1">
    <location>
        <begin position="71"/>
        <end position="87"/>
    </location>
</feature>
<evidence type="ECO:0000313" key="2">
    <source>
        <dbReference type="EMBL" id="MDT9610540.1"/>
    </source>
</evidence>
<evidence type="ECO:0000313" key="3">
    <source>
        <dbReference type="Proteomes" id="UP001253287"/>
    </source>
</evidence>
<dbReference type="Proteomes" id="UP001253287">
    <property type="component" value="Unassembled WGS sequence"/>
</dbReference>
<dbReference type="AlphaFoldDB" id="A0AAW8WLJ9"/>
<comment type="caution">
    <text evidence="2">The sequence shown here is derived from an EMBL/GenBank/DDBJ whole genome shotgun (WGS) entry which is preliminary data.</text>
</comment>
<dbReference type="RefSeq" id="WP_118992355.1">
    <property type="nucleotide sequence ID" value="NZ_CP083391.1"/>
</dbReference>